<keyword evidence="4" id="KW-0802">TPR repeat</keyword>
<keyword evidence="3" id="KW-0677">Repeat</keyword>
<keyword evidence="2" id="KW-0963">Cytoplasm</keyword>
<evidence type="ECO:0000256" key="1">
    <source>
        <dbReference type="ARBA" id="ARBA00004496"/>
    </source>
</evidence>
<keyword evidence="7" id="KW-1185">Reference proteome</keyword>
<evidence type="ECO:0000313" key="7">
    <source>
        <dbReference type="Proteomes" id="UP001596473"/>
    </source>
</evidence>
<evidence type="ECO:0000256" key="4">
    <source>
        <dbReference type="ARBA" id="ARBA00022803"/>
    </source>
</evidence>
<dbReference type="Pfam" id="PF13181">
    <property type="entry name" value="TPR_8"/>
    <property type="match status" value="1"/>
</dbReference>
<sequence>MPQHAEILSLLSKCHRLIVPEPELALRSVEEAYFLFYDCKLNDVELLVRITLPYARLLFSFGRVDESLAVLFKALTQAALCSHLSVQEELLQEIALTYYTLGDYQEAGEYWADCLSQNAFSEVAKLNALIGMGMIQFAHGHIEQALALHQRAVSLLNSQMPAVLHARAWINLASAFFQLNQWHESQHALVLAFPFAQQAKNQEFIGEIYIYMAKIALETNNLDMAKQKLAQAKASCAEWRWGDILQQLLHGRIFLASQQVEQAIFCFKNALEKASELGFAQHMMDAHHLLSMAYQRIGNKELAEYQYGCYQTACIRMNMPAKACDSHTMQGLLSKPAPSLGMLHCA</sequence>
<dbReference type="SMART" id="SM00028">
    <property type="entry name" value="TPR"/>
    <property type="match status" value="4"/>
</dbReference>
<evidence type="ECO:0000256" key="5">
    <source>
        <dbReference type="ARBA" id="ARBA00038253"/>
    </source>
</evidence>
<dbReference type="InterPro" id="IPR051476">
    <property type="entry name" value="Bac_ResReg_Asp_Phosphatase"/>
</dbReference>
<dbReference type="PANTHER" id="PTHR46630:SF1">
    <property type="entry name" value="TETRATRICOPEPTIDE REPEAT PROTEIN 29"/>
    <property type="match status" value="1"/>
</dbReference>
<dbReference type="Proteomes" id="UP001596473">
    <property type="component" value="Unassembled WGS sequence"/>
</dbReference>
<evidence type="ECO:0000256" key="2">
    <source>
        <dbReference type="ARBA" id="ARBA00022490"/>
    </source>
</evidence>
<evidence type="ECO:0000256" key="3">
    <source>
        <dbReference type="ARBA" id="ARBA00022737"/>
    </source>
</evidence>
<dbReference type="Gene3D" id="1.25.40.10">
    <property type="entry name" value="Tetratricopeptide repeat domain"/>
    <property type="match status" value="2"/>
</dbReference>
<reference evidence="7" key="1">
    <citation type="journal article" date="2019" name="Int. J. Syst. Evol. Microbiol.">
        <title>The Global Catalogue of Microorganisms (GCM) 10K type strain sequencing project: providing services to taxonomists for standard genome sequencing and annotation.</title>
        <authorList>
            <consortium name="The Broad Institute Genomics Platform"/>
            <consortium name="The Broad Institute Genome Sequencing Center for Infectious Disease"/>
            <person name="Wu L."/>
            <person name="Ma J."/>
        </authorList>
    </citation>
    <scope>NUCLEOTIDE SEQUENCE [LARGE SCALE GENOMIC DNA]</scope>
    <source>
        <strain evidence="7">CCUG 62945</strain>
    </source>
</reference>
<dbReference type="EMBL" id="JBHTBQ010000014">
    <property type="protein sequence ID" value="MFC7420155.1"/>
    <property type="molecule type" value="Genomic_DNA"/>
</dbReference>
<name>A0ABW2QYY9_9NEIS</name>
<accession>A0ABW2QYY9</accession>
<dbReference type="InterPro" id="IPR019734">
    <property type="entry name" value="TPR_rpt"/>
</dbReference>
<organism evidence="6 7">
    <name type="scientific">Iodobacter arcticus</name>
    <dbReference type="NCBI Taxonomy" id="590593"/>
    <lineage>
        <taxon>Bacteria</taxon>
        <taxon>Pseudomonadati</taxon>
        <taxon>Pseudomonadota</taxon>
        <taxon>Betaproteobacteria</taxon>
        <taxon>Neisseriales</taxon>
        <taxon>Chitinibacteraceae</taxon>
        <taxon>Iodobacter</taxon>
    </lineage>
</organism>
<dbReference type="RefSeq" id="WP_380187782.1">
    <property type="nucleotide sequence ID" value="NZ_JBHTBQ010000014.1"/>
</dbReference>
<evidence type="ECO:0000313" key="6">
    <source>
        <dbReference type="EMBL" id="MFC7420155.1"/>
    </source>
</evidence>
<comment type="subcellular location">
    <subcellularLocation>
        <location evidence="1">Cytoplasm</location>
    </subcellularLocation>
</comment>
<comment type="similarity">
    <text evidence="5">Belongs to the Rap family.</text>
</comment>
<dbReference type="InterPro" id="IPR011990">
    <property type="entry name" value="TPR-like_helical_dom_sf"/>
</dbReference>
<protein>
    <submittedName>
        <fullName evidence="6">Tetratricopeptide repeat protein</fullName>
    </submittedName>
</protein>
<gene>
    <name evidence="6" type="ORF">ACFQNF_09690</name>
</gene>
<dbReference type="SUPFAM" id="SSF48452">
    <property type="entry name" value="TPR-like"/>
    <property type="match status" value="2"/>
</dbReference>
<dbReference type="PANTHER" id="PTHR46630">
    <property type="entry name" value="TETRATRICOPEPTIDE REPEAT PROTEIN 29"/>
    <property type="match status" value="1"/>
</dbReference>
<comment type="caution">
    <text evidence="6">The sequence shown here is derived from an EMBL/GenBank/DDBJ whole genome shotgun (WGS) entry which is preliminary data.</text>
</comment>
<proteinExistence type="inferred from homology"/>